<dbReference type="OrthoDB" id="344729at2"/>
<name>A0A3S9HMJ3_9BURK</name>
<feature type="chain" id="PRO_5019053988" evidence="1">
    <location>
        <begin position="30"/>
        <end position="159"/>
    </location>
</feature>
<dbReference type="Pfam" id="PF04945">
    <property type="entry name" value="YHS"/>
    <property type="match status" value="1"/>
</dbReference>
<dbReference type="NCBIfam" id="NF041384">
    <property type="entry name" value="YHS_seleno_dom"/>
    <property type="match status" value="1"/>
</dbReference>
<dbReference type="KEGG" id="upv:EJN92_15890"/>
<gene>
    <name evidence="3" type="ORF">EJN92_15890</name>
</gene>
<accession>A0A3S9HMJ3</accession>
<sequence length="159" mass="17596">MKFSLAKRSTLIKAFSTVLLVIAGGSAFAVAPIFSTEEGAIRGYDPVAYFKQNKPVKGRKDLSTTWQGAQWHFSSQANLDAFKADPEKYAPQYGGYCAYGVAQGYTPEIDPSAYKVLNGKLYLNLSPVVLKKWKKDIPGYVKDADKNWPELKAGTYVEK</sequence>
<dbReference type="RefSeq" id="WP_126128716.1">
    <property type="nucleotide sequence ID" value="NZ_CP034464.1"/>
</dbReference>
<evidence type="ECO:0000259" key="2">
    <source>
        <dbReference type="Pfam" id="PF04945"/>
    </source>
</evidence>
<evidence type="ECO:0000313" key="4">
    <source>
        <dbReference type="Proteomes" id="UP000275663"/>
    </source>
</evidence>
<dbReference type="AlphaFoldDB" id="A0A3S9HMJ3"/>
<evidence type="ECO:0000313" key="3">
    <source>
        <dbReference type="EMBL" id="AZP13343.1"/>
    </source>
</evidence>
<dbReference type="EMBL" id="CP034464">
    <property type="protein sequence ID" value="AZP13343.1"/>
    <property type="molecule type" value="Genomic_DNA"/>
</dbReference>
<feature type="domain" description="YHS" evidence="2">
    <location>
        <begin position="48"/>
        <end position="93"/>
    </location>
</feature>
<keyword evidence="1" id="KW-0732">Signal</keyword>
<feature type="signal peptide" evidence="1">
    <location>
        <begin position="1"/>
        <end position="29"/>
    </location>
</feature>
<reference evidence="3 4" key="1">
    <citation type="journal article" date="2011" name="Int. J. Syst. Evol. Microbiol.">
        <title>Description of Undibacterium oligocarboniphilum sp. nov., isolated from purified water, and Undibacterium pigrum strain CCUG 49012 as the type strain of Undibacterium parvum sp. nov., and emended descriptions of the genus Undibacterium and the species Undibacterium pigrum.</title>
        <authorList>
            <person name="Eder W."/>
            <person name="Wanner G."/>
            <person name="Ludwig W."/>
            <person name="Busse H.J."/>
            <person name="Ziemke-Kageler F."/>
            <person name="Lang E."/>
        </authorList>
    </citation>
    <scope>NUCLEOTIDE SEQUENCE [LARGE SCALE GENOMIC DNA]</scope>
    <source>
        <strain evidence="3 4">DSM 23061</strain>
    </source>
</reference>
<protein>
    <submittedName>
        <fullName evidence="3">YHS domain-containing protein</fullName>
    </submittedName>
</protein>
<evidence type="ECO:0000256" key="1">
    <source>
        <dbReference type="SAM" id="SignalP"/>
    </source>
</evidence>
<dbReference type="InterPro" id="IPR007029">
    <property type="entry name" value="YHS_dom"/>
</dbReference>
<dbReference type="Proteomes" id="UP000275663">
    <property type="component" value="Chromosome"/>
</dbReference>
<proteinExistence type="predicted"/>
<keyword evidence="4" id="KW-1185">Reference proteome</keyword>
<organism evidence="3 4">
    <name type="scientific">Undibacterium parvum</name>
    <dbReference type="NCBI Taxonomy" id="401471"/>
    <lineage>
        <taxon>Bacteria</taxon>
        <taxon>Pseudomonadati</taxon>
        <taxon>Pseudomonadota</taxon>
        <taxon>Betaproteobacteria</taxon>
        <taxon>Burkholderiales</taxon>
        <taxon>Oxalobacteraceae</taxon>
        <taxon>Undibacterium</taxon>
    </lineage>
</organism>